<dbReference type="GO" id="GO:0034213">
    <property type="term" value="P:quinolinate catabolic process"/>
    <property type="evidence" value="ECO:0007669"/>
    <property type="project" value="TreeGrafter"/>
</dbReference>
<feature type="domain" description="Quinolinate phosphoribosyl transferase C-terminal" evidence="7">
    <location>
        <begin position="133"/>
        <end position="286"/>
    </location>
</feature>
<dbReference type="PIRSF" id="PIRSF006250">
    <property type="entry name" value="NadC_ModD"/>
    <property type="match status" value="1"/>
</dbReference>
<accession>L9ZVA3</accession>
<evidence type="ECO:0000256" key="4">
    <source>
        <dbReference type="ARBA" id="ARBA00022676"/>
    </source>
</evidence>
<sequence length="290" mass="30594">MITDQQIDRWLREDVGHHDVTNQVPGETTGRLVAKADGVAAGLETAAAVFEYLGVAVTDQLESGARIEAGDELLAVEGSARDVLRGERVAVNLAGHASGIATRTRRVVDEAREAQRASNTQAAAGRERGVNSDFDDIRIAATRKTTPGLRGLEKRAVVAGGGDTHRLDLSHMVMVKDNHIAEMGLEGAIEHFRERASFATKLDVEVESVEDAPRAAAAGADIVLLDNMTPAETREAVSLLAEYEGVLAEASGGITLECVADYAATGVDVISMGSLTHSAPSLDLSFRTGV</sequence>
<dbReference type="Gene3D" id="3.90.1170.20">
    <property type="entry name" value="Quinolinate phosphoribosyl transferase, N-terminal domain"/>
    <property type="match status" value="1"/>
</dbReference>
<keyword evidence="10" id="KW-1185">Reference proteome</keyword>
<dbReference type="EMBL" id="AOIM01000036">
    <property type="protein sequence ID" value="ELY89497.1"/>
    <property type="molecule type" value="Genomic_DNA"/>
</dbReference>
<reference evidence="9 10" key="1">
    <citation type="journal article" date="2014" name="PLoS Genet.">
        <title>Phylogenetically driven sequencing of extremely halophilic archaea reveals strategies for static and dynamic osmo-response.</title>
        <authorList>
            <person name="Becker E.A."/>
            <person name="Seitzer P.M."/>
            <person name="Tritt A."/>
            <person name="Larsen D."/>
            <person name="Krusor M."/>
            <person name="Yao A.I."/>
            <person name="Wu D."/>
            <person name="Madern D."/>
            <person name="Eisen J.A."/>
            <person name="Darling A.E."/>
            <person name="Facciotti M.T."/>
        </authorList>
    </citation>
    <scope>NUCLEOTIDE SEQUENCE [LARGE SCALE GENOMIC DNA]</scope>
    <source>
        <strain evidence="9 10">JCM 10989</strain>
    </source>
</reference>
<protein>
    <recommendedName>
        <fullName evidence="6">Nicotinate-nucleotide pyrophosphorylase [carboxylating]</fullName>
        <ecNumber evidence="6">2.4.2.19</ecNumber>
    </recommendedName>
    <alternativeName>
        <fullName evidence="6">Quinolinate phosphoribosyltransferase [decarboxylating]</fullName>
    </alternativeName>
</protein>
<dbReference type="PANTHER" id="PTHR32179">
    <property type="entry name" value="NICOTINATE-NUCLEOTIDE PYROPHOSPHORYLASE [CARBOXYLATING]"/>
    <property type="match status" value="1"/>
</dbReference>
<evidence type="ECO:0000256" key="3">
    <source>
        <dbReference type="ARBA" id="ARBA00022642"/>
    </source>
</evidence>
<dbReference type="STRING" id="1227493.C483_13263"/>
<dbReference type="SUPFAM" id="SSF51690">
    <property type="entry name" value="Nicotinate/Quinolinate PRTase C-terminal domain-like"/>
    <property type="match status" value="1"/>
</dbReference>
<dbReference type="GO" id="GO:0009435">
    <property type="term" value="P:NAD+ biosynthetic process"/>
    <property type="evidence" value="ECO:0007669"/>
    <property type="project" value="UniProtKB-UniPathway"/>
</dbReference>
<dbReference type="GO" id="GO:0005737">
    <property type="term" value="C:cytoplasm"/>
    <property type="evidence" value="ECO:0007669"/>
    <property type="project" value="TreeGrafter"/>
</dbReference>
<evidence type="ECO:0000313" key="10">
    <source>
        <dbReference type="Proteomes" id="UP000011519"/>
    </source>
</evidence>
<dbReference type="InterPro" id="IPR002638">
    <property type="entry name" value="Quinolinate_PRibosylTrfase_C"/>
</dbReference>
<comment type="catalytic activity">
    <reaction evidence="6">
        <text>nicotinate beta-D-ribonucleotide + CO2 + diphosphate = quinolinate + 5-phospho-alpha-D-ribose 1-diphosphate + 2 H(+)</text>
        <dbReference type="Rhea" id="RHEA:12733"/>
        <dbReference type="ChEBI" id="CHEBI:15378"/>
        <dbReference type="ChEBI" id="CHEBI:16526"/>
        <dbReference type="ChEBI" id="CHEBI:29959"/>
        <dbReference type="ChEBI" id="CHEBI:33019"/>
        <dbReference type="ChEBI" id="CHEBI:57502"/>
        <dbReference type="ChEBI" id="CHEBI:58017"/>
        <dbReference type="EC" id="2.4.2.19"/>
    </reaction>
</comment>
<organism evidence="9 10">
    <name type="scientific">Natrialba hulunbeirensis JCM 10989</name>
    <dbReference type="NCBI Taxonomy" id="1227493"/>
    <lineage>
        <taxon>Archaea</taxon>
        <taxon>Methanobacteriati</taxon>
        <taxon>Methanobacteriota</taxon>
        <taxon>Stenosarchaea group</taxon>
        <taxon>Halobacteria</taxon>
        <taxon>Halobacteriales</taxon>
        <taxon>Natrialbaceae</taxon>
        <taxon>Natrialba</taxon>
    </lineage>
</organism>
<keyword evidence="3 6" id="KW-0662">Pyridine nucleotide biosynthesis</keyword>
<dbReference type="OrthoDB" id="115072at2157"/>
<dbReference type="EC" id="2.4.2.19" evidence="6"/>
<feature type="domain" description="Quinolinate phosphoribosyl transferase N-terminal" evidence="8">
    <location>
        <begin position="27"/>
        <end position="98"/>
    </location>
</feature>
<comment type="similarity">
    <text evidence="2 6">Belongs to the NadC/ModD family.</text>
</comment>
<dbReference type="CDD" id="cd01572">
    <property type="entry name" value="QPRTase"/>
    <property type="match status" value="1"/>
</dbReference>
<dbReference type="InterPro" id="IPR022412">
    <property type="entry name" value="Quinolinate_PRibosylTrfase_N"/>
</dbReference>
<dbReference type="SUPFAM" id="SSF54675">
    <property type="entry name" value="Nicotinate/Quinolinate PRTase N-terminal domain-like"/>
    <property type="match status" value="1"/>
</dbReference>
<dbReference type="InterPro" id="IPR037128">
    <property type="entry name" value="Quinolinate_PRibosylTase_N_sf"/>
</dbReference>
<dbReference type="RefSeq" id="WP_006653822.1">
    <property type="nucleotide sequence ID" value="NZ_AOIM01000036.1"/>
</dbReference>
<dbReference type="PATRIC" id="fig|1227493.4.peg.2654"/>
<dbReference type="NCBIfam" id="TIGR00078">
    <property type="entry name" value="nadC"/>
    <property type="match status" value="1"/>
</dbReference>
<evidence type="ECO:0000256" key="5">
    <source>
        <dbReference type="ARBA" id="ARBA00022679"/>
    </source>
</evidence>
<dbReference type="InterPro" id="IPR004393">
    <property type="entry name" value="NadC"/>
</dbReference>
<evidence type="ECO:0000256" key="2">
    <source>
        <dbReference type="ARBA" id="ARBA00009400"/>
    </source>
</evidence>
<evidence type="ECO:0000313" key="9">
    <source>
        <dbReference type="EMBL" id="ELY89497.1"/>
    </source>
</evidence>
<dbReference type="Proteomes" id="UP000011519">
    <property type="component" value="Unassembled WGS sequence"/>
</dbReference>
<comment type="caution">
    <text evidence="9">The sequence shown here is derived from an EMBL/GenBank/DDBJ whole genome shotgun (WGS) entry which is preliminary data.</text>
</comment>
<comment type="subunit">
    <text evidence="6">Hexamer formed by 3 homodimers.</text>
</comment>
<dbReference type="InterPro" id="IPR036068">
    <property type="entry name" value="Nicotinate_pribotase-like_C"/>
</dbReference>
<dbReference type="InterPro" id="IPR027277">
    <property type="entry name" value="NadC/ModD"/>
</dbReference>
<dbReference type="Pfam" id="PF02749">
    <property type="entry name" value="QRPTase_N"/>
    <property type="match status" value="1"/>
</dbReference>
<dbReference type="UniPathway" id="UPA00253">
    <property type="reaction ID" value="UER00331"/>
</dbReference>
<dbReference type="InterPro" id="IPR013785">
    <property type="entry name" value="Aldolase_TIM"/>
</dbReference>
<dbReference type="FunFam" id="3.20.20.70:FF:000030">
    <property type="entry name" value="Nicotinate-nucleotide pyrophosphorylase, carboxylating"/>
    <property type="match status" value="1"/>
</dbReference>
<dbReference type="GO" id="GO:0004514">
    <property type="term" value="F:nicotinate-nucleotide diphosphorylase (carboxylating) activity"/>
    <property type="evidence" value="ECO:0007669"/>
    <property type="project" value="UniProtKB-EC"/>
</dbReference>
<gene>
    <name evidence="9" type="ORF">C483_13263</name>
</gene>
<evidence type="ECO:0000256" key="6">
    <source>
        <dbReference type="PIRNR" id="PIRNR006250"/>
    </source>
</evidence>
<evidence type="ECO:0000259" key="7">
    <source>
        <dbReference type="Pfam" id="PF01729"/>
    </source>
</evidence>
<comment type="function">
    <text evidence="6">Involved in the catabolism of quinolinic acid (QA).</text>
</comment>
<keyword evidence="5 6" id="KW-0808">Transferase</keyword>
<evidence type="ECO:0000256" key="1">
    <source>
        <dbReference type="ARBA" id="ARBA00004893"/>
    </source>
</evidence>
<keyword evidence="4 6" id="KW-0328">Glycosyltransferase</keyword>
<dbReference type="Pfam" id="PF01729">
    <property type="entry name" value="QRPTase_C"/>
    <property type="match status" value="1"/>
</dbReference>
<dbReference type="PANTHER" id="PTHR32179:SF3">
    <property type="entry name" value="NICOTINATE-NUCLEOTIDE PYROPHOSPHORYLASE [CARBOXYLATING]"/>
    <property type="match status" value="1"/>
</dbReference>
<proteinExistence type="inferred from homology"/>
<name>L9ZVA3_9EURY</name>
<dbReference type="AlphaFoldDB" id="L9ZVA3"/>
<comment type="pathway">
    <text evidence="1 6">Cofactor biosynthesis; NAD(+) biosynthesis; nicotinate D-ribonucleotide from quinolinate: step 1/1.</text>
</comment>
<dbReference type="Gene3D" id="3.20.20.70">
    <property type="entry name" value="Aldolase class I"/>
    <property type="match status" value="1"/>
</dbReference>
<evidence type="ECO:0000259" key="8">
    <source>
        <dbReference type="Pfam" id="PF02749"/>
    </source>
</evidence>